<dbReference type="InterPro" id="IPR012318">
    <property type="entry name" value="HTH_CRP"/>
</dbReference>
<feature type="domain" description="Cyclic nucleotide-binding" evidence="5">
    <location>
        <begin position="56"/>
        <end position="140"/>
    </location>
</feature>
<dbReference type="InterPro" id="IPR014710">
    <property type="entry name" value="RmlC-like_jellyroll"/>
</dbReference>
<organism evidence="7 8">
    <name type="scientific">Ramlibacter monticola</name>
    <dbReference type="NCBI Taxonomy" id="1926872"/>
    <lineage>
        <taxon>Bacteria</taxon>
        <taxon>Pseudomonadati</taxon>
        <taxon>Pseudomonadota</taxon>
        <taxon>Betaproteobacteria</taxon>
        <taxon>Burkholderiales</taxon>
        <taxon>Comamonadaceae</taxon>
        <taxon>Ramlibacter</taxon>
    </lineage>
</organism>
<dbReference type="FunFam" id="1.10.10.10:FF:000028">
    <property type="entry name" value="Fumarate/nitrate reduction transcriptional regulator Fnr"/>
    <property type="match status" value="1"/>
</dbReference>
<dbReference type="CDD" id="cd00038">
    <property type="entry name" value="CAP_ED"/>
    <property type="match status" value="1"/>
</dbReference>
<evidence type="ECO:0000259" key="5">
    <source>
        <dbReference type="PROSITE" id="PS50042"/>
    </source>
</evidence>
<sequence>MQTATRRDPATPADRTATEAPVHVVPRARADSGSSEDVPSPLKTLCSTCHLKDLCLPCGLTGSDVQRLDSLMFARRRVKEGQALYHEGEKFQFIYAVRSGTFKSVLTLKDGREQVTGFQMAGELMGLDGLAAGKHASAAIALEDAEICAIPYGHLSELASVSPDLQHVISRLMSREIVREHSLMMLLGSMNAEERLAAFLLNISQRMKARGYSASEFHLRMSRAEIGSYLGMKLETVSRTFSAFQQQRLLEVDKKHVRIVDLDGLTHAFEMRVQ</sequence>
<dbReference type="InterPro" id="IPR050397">
    <property type="entry name" value="Env_Response_Regulators"/>
</dbReference>
<keyword evidence="2" id="KW-0238">DNA-binding</keyword>
<dbReference type="InterPro" id="IPR000595">
    <property type="entry name" value="cNMP-bd_dom"/>
</dbReference>
<dbReference type="Proteomes" id="UP000599109">
    <property type="component" value="Unassembled WGS sequence"/>
</dbReference>
<dbReference type="SMART" id="SM00100">
    <property type="entry name" value="cNMP"/>
    <property type="match status" value="1"/>
</dbReference>
<comment type="caution">
    <text evidence="7">The sequence shown here is derived from an EMBL/GenBank/DDBJ whole genome shotgun (WGS) entry which is preliminary data.</text>
</comment>
<dbReference type="InterPro" id="IPR036388">
    <property type="entry name" value="WH-like_DNA-bd_sf"/>
</dbReference>
<reference evidence="7 8" key="1">
    <citation type="journal article" date="2017" name="Int. J. Syst. Evol. Microbiol.">
        <title>Ramlibacter monticola sp. nov., isolated from forest soil.</title>
        <authorList>
            <person name="Chaudhary D.K."/>
            <person name="Kim J."/>
        </authorList>
    </citation>
    <scope>NUCLEOTIDE SEQUENCE [LARGE SCALE GENOMIC DNA]</scope>
    <source>
        <strain evidence="7 8">KACC 19175</strain>
    </source>
</reference>
<dbReference type="PROSITE" id="PS51063">
    <property type="entry name" value="HTH_CRP_2"/>
    <property type="match status" value="1"/>
</dbReference>
<keyword evidence="8" id="KW-1185">Reference proteome</keyword>
<accession>A0A937CRY4</accession>
<evidence type="ECO:0000259" key="6">
    <source>
        <dbReference type="PROSITE" id="PS51063"/>
    </source>
</evidence>
<keyword evidence="3" id="KW-0804">Transcription</keyword>
<dbReference type="PROSITE" id="PS50042">
    <property type="entry name" value="CNMP_BINDING_3"/>
    <property type="match status" value="1"/>
</dbReference>
<feature type="region of interest" description="Disordered" evidence="4">
    <location>
        <begin position="1"/>
        <end position="40"/>
    </location>
</feature>
<keyword evidence="1" id="KW-0805">Transcription regulation</keyword>
<gene>
    <name evidence="7" type="primary">fnr</name>
    <name evidence="7" type="ORF">JJ685_08395</name>
</gene>
<dbReference type="EMBL" id="JAEQNE010000002">
    <property type="protein sequence ID" value="MBL0391155.1"/>
    <property type="molecule type" value="Genomic_DNA"/>
</dbReference>
<dbReference type="PRINTS" id="PR00034">
    <property type="entry name" value="HTHCRP"/>
</dbReference>
<dbReference type="PANTHER" id="PTHR24567:SF75">
    <property type="entry name" value="FUMARATE AND NITRATE REDUCTION REGULATORY PROTEIN"/>
    <property type="match status" value="1"/>
</dbReference>
<dbReference type="Pfam" id="PF13545">
    <property type="entry name" value="HTH_Crp_2"/>
    <property type="match status" value="1"/>
</dbReference>
<dbReference type="Gene3D" id="1.10.10.10">
    <property type="entry name" value="Winged helix-like DNA-binding domain superfamily/Winged helix DNA-binding domain"/>
    <property type="match status" value="1"/>
</dbReference>
<evidence type="ECO:0000256" key="4">
    <source>
        <dbReference type="SAM" id="MobiDB-lite"/>
    </source>
</evidence>
<dbReference type="Gene3D" id="2.60.120.10">
    <property type="entry name" value="Jelly Rolls"/>
    <property type="match status" value="1"/>
</dbReference>
<dbReference type="SUPFAM" id="SSF46785">
    <property type="entry name" value="Winged helix' DNA-binding domain"/>
    <property type="match status" value="1"/>
</dbReference>
<dbReference type="PANTHER" id="PTHR24567">
    <property type="entry name" value="CRP FAMILY TRANSCRIPTIONAL REGULATORY PROTEIN"/>
    <property type="match status" value="1"/>
</dbReference>
<evidence type="ECO:0000256" key="2">
    <source>
        <dbReference type="ARBA" id="ARBA00023125"/>
    </source>
</evidence>
<proteinExistence type="predicted"/>
<evidence type="ECO:0000313" key="8">
    <source>
        <dbReference type="Proteomes" id="UP000599109"/>
    </source>
</evidence>
<dbReference type="GO" id="GO:0003677">
    <property type="term" value="F:DNA binding"/>
    <property type="evidence" value="ECO:0007669"/>
    <property type="project" value="UniProtKB-KW"/>
</dbReference>
<dbReference type="Pfam" id="PF00027">
    <property type="entry name" value="cNMP_binding"/>
    <property type="match status" value="1"/>
</dbReference>
<protein>
    <submittedName>
        <fullName evidence="7">Fumarate/nitrate reduction transcriptional regulator Fnr</fullName>
    </submittedName>
</protein>
<dbReference type="CDD" id="cd00092">
    <property type="entry name" value="HTH_CRP"/>
    <property type="match status" value="1"/>
</dbReference>
<feature type="domain" description="HTH crp-type" evidence="6">
    <location>
        <begin position="190"/>
        <end position="263"/>
    </location>
</feature>
<dbReference type="InterPro" id="IPR036390">
    <property type="entry name" value="WH_DNA-bd_sf"/>
</dbReference>
<dbReference type="GO" id="GO:0005829">
    <property type="term" value="C:cytosol"/>
    <property type="evidence" value="ECO:0007669"/>
    <property type="project" value="TreeGrafter"/>
</dbReference>
<name>A0A937CRY4_9BURK</name>
<evidence type="ECO:0000256" key="3">
    <source>
        <dbReference type="ARBA" id="ARBA00023163"/>
    </source>
</evidence>
<dbReference type="SMART" id="SM00419">
    <property type="entry name" value="HTH_CRP"/>
    <property type="match status" value="1"/>
</dbReference>
<dbReference type="InterPro" id="IPR018490">
    <property type="entry name" value="cNMP-bd_dom_sf"/>
</dbReference>
<dbReference type="AlphaFoldDB" id="A0A937CRY4"/>
<evidence type="ECO:0000256" key="1">
    <source>
        <dbReference type="ARBA" id="ARBA00023015"/>
    </source>
</evidence>
<dbReference type="SUPFAM" id="SSF51206">
    <property type="entry name" value="cAMP-binding domain-like"/>
    <property type="match status" value="1"/>
</dbReference>
<evidence type="ECO:0000313" key="7">
    <source>
        <dbReference type="EMBL" id="MBL0391155.1"/>
    </source>
</evidence>
<dbReference type="GO" id="GO:0003700">
    <property type="term" value="F:DNA-binding transcription factor activity"/>
    <property type="evidence" value="ECO:0007669"/>
    <property type="project" value="TreeGrafter"/>
</dbReference>
<dbReference type="NCBIfam" id="NF008365">
    <property type="entry name" value="PRK11161.1"/>
    <property type="match status" value="1"/>
</dbReference>